<reference evidence="1 2" key="1">
    <citation type="submission" date="2016-06" db="EMBL/GenBank/DDBJ databases">
        <authorList>
            <consortium name="Pathogen Informatics"/>
        </authorList>
    </citation>
    <scope>NUCLEOTIDE SEQUENCE [LARGE SCALE GENOMIC DNA]</scope>
</reference>
<protein>
    <submittedName>
        <fullName evidence="1">Uncharacterized protein</fullName>
    </submittedName>
</protein>
<dbReference type="Proteomes" id="UP000243200">
    <property type="component" value="Unassembled WGS sequence"/>
</dbReference>
<accession>A0A1C3KI04</accession>
<sequence length="131" mass="15492">MNKYNCDKIKAASKIKTNDIFIRYKTPILEGAIKLINQFKKDKDDGVHYKKLCEELLKYVKAQKKCVREEVSNEGKSLTAREWNKIVNALYITLNSQRIKSLCYLEKDDEETKKKEVLNIHEVFRNFCIEK</sequence>
<evidence type="ECO:0000313" key="1">
    <source>
        <dbReference type="EMBL" id="SBT73403.1"/>
    </source>
</evidence>
<dbReference type="VEuPathDB" id="PlasmoDB:POWCR01_000111600"/>
<dbReference type="AlphaFoldDB" id="A0A1C3KI04"/>
<gene>
    <name evidence="1" type="primary">PowCR01_000111600</name>
    <name evidence="1" type="ORF">POWCR01_000111600</name>
</gene>
<name>A0A1C3KI04_PLAOA</name>
<proteinExistence type="predicted"/>
<organism evidence="1 2">
    <name type="scientific">Plasmodium ovale</name>
    <name type="common">malaria parasite P. ovale</name>
    <dbReference type="NCBI Taxonomy" id="36330"/>
    <lineage>
        <taxon>Eukaryota</taxon>
        <taxon>Sar</taxon>
        <taxon>Alveolata</taxon>
        <taxon>Apicomplexa</taxon>
        <taxon>Aconoidasida</taxon>
        <taxon>Haemosporida</taxon>
        <taxon>Plasmodiidae</taxon>
        <taxon>Plasmodium</taxon>
        <taxon>Plasmodium (Plasmodium)</taxon>
    </lineage>
</organism>
<evidence type="ECO:0000313" key="2">
    <source>
        <dbReference type="Proteomes" id="UP000243200"/>
    </source>
</evidence>
<feature type="non-terminal residue" evidence="1">
    <location>
        <position position="131"/>
    </location>
</feature>
<dbReference type="EMBL" id="FLRJ01000357">
    <property type="protein sequence ID" value="SBT73403.1"/>
    <property type="molecule type" value="Genomic_DNA"/>
</dbReference>
<dbReference type="VEuPathDB" id="PlasmoDB:PocGH01_00082700"/>